<dbReference type="InterPro" id="IPR026983">
    <property type="entry name" value="DHC"/>
</dbReference>
<evidence type="ECO:0000313" key="1">
    <source>
        <dbReference type="EMBL" id="KAK9497781.1"/>
    </source>
</evidence>
<gene>
    <name evidence="1" type="ORF">O3M35_003705</name>
</gene>
<accession>A0AAW1CG09</accession>
<proteinExistence type="predicted"/>
<dbReference type="GO" id="GO:0007018">
    <property type="term" value="P:microtubule-based movement"/>
    <property type="evidence" value="ECO:0007669"/>
    <property type="project" value="InterPro"/>
</dbReference>
<dbReference type="PANTHER" id="PTHR22878:SF68">
    <property type="entry name" value="DYNEIN HEAVY CHAIN 6, AXONEMAL-LIKE"/>
    <property type="match status" value="1"/>
</dbReference>
<comment type="caution">
    <text evidence="1">The sequence shown here is derived from an EMBL/GenBank/DDBJ whole genome shotgun (WGS) entry which is preliminary data.</text>
</comment>
<dbReference type="Proteomes" id="UP001461498">
    <property type="component" value="Unassembled WGS sequence"/>
</dbReference>
<dbReference type="EMBL" id="JAPXFL010000013">
    <property type="protein sequence ID" value="KAK9497781.1"/>
    <property type="molecule type" value="Genomic_DNA"/>
</dbReference>
<dbReference type="GO" id="GO:0051959">
    <property type="term" value="F:dynein light intermediate chain binding"/>
    <property type="evidence" value="ECO:0007669"/>
    <property type="project" value="InterPro"/>
</dbReference>
<protein>
    <submittedName>
        <fullName evidence="1">Uncharacterized protein</fullName>
    </submittedName>
</protein>
<dbReference type="GO" id="GO:0030286">
    <property type="term" value="C:dynein complex"/>
    <property type="evidence" value="ECO:0007669"/>
    <property type="project" value="InterPro"/>
</dbReference>
<name>A0AAW1CG09_9HEMI</name>
<organism evidence="1 2">
    <name type="scientific">Rhynocoris fuscipes</name>
    <dbReference type="NCBI Taxonomy" id="488301"/>
    <lineage>
        <taxon>Eukaryota</taxon>
        <taxon>Metazoa</taxon>
        <taxon>Ecdysozoa</taxon>
        <taxon>Arthropoda</taxon>
        <taxon>Hexapoda</taxon>
        <taxon>Insecta</taxon>
        <taxon>Pterygota</taxon>
        <taxon>Neoptera</taxon>
        <taxon>Paraneoptera</taxon>
        <taxon>Hemiptera</taxon>
        <taxon>Heteroptera</taxon>
        <taxon>Panheteroptera</taxon>
        <taxon>Cimicomorpha</taxon>
        <taxon>Reduviidae</taxon>
        <taxon>Harpactorinae</taxon>
        <taxon>Harpactorini</taxon>
        <taxon>Rhynocoris</taxon>
    </lineage>
</organism>
<reference evidence="1 2" key="1">
    <citation type="submission" date="2022-12" db="EMBL/GenBank/DDBJ databases">
        <title>Chromosome-level genome assembly of true bugs.</title>
        <authorList>
            <person name="Ma L."/>
            <person name="Li H."/>
        </authorList>
    </citation>
    <scope>NUCLEOTIDE SEQUENCE [LARGE SCALE GENOMIC DNA]</scope>
    <source>
        <strain evidence="1">Lab_2022b</strain>
    </source>
</reference>
<dbReference type="GO" id="GO:0045505">
    <property type="term" value="F:dynein intermediate chain binding"/>
    <property type="evidence" value="ECO:0007669"/>
    <property type="project" value="InterPro"/>
</dbReference>
<dbReference type="PANTHER" id="PTHR22878">
    <property type="entry name" value="DYNEIN HEAVY CHAIN 6, AXONEMAL-LIKE-RELATED"/>
    <property type="match status" value="1"/>
</dbReference>
<evidence type="ECO:0000313" key="2">
    <source>
        <dbReference type="Proteomes" id="UP001461498"/>
    </source>
</evidence>
<dbReference type="AlphaFoldDB" id="A0AAW1CG09"/>
<keyword evidence="2" id="KW-1185">Reference proteome</keyword>
<sequence>MLSATDEKYNFDMVYQSLKEPIIIQSLDKHFGLFKAHFRVEKRIFRKFLQEKCCFIVRNRRYYRAMAKHATVLAQSHDNRRLIAECDQIYGLLKKLKEIKIKPVFKAYTARLKFKDNDKIFPSIWRTSQGGHVIFYPPVSFTMYRIPETGEHVSPAFIELQYNAIKPITNSALDEYGMLSKLLAASPASLINRDRMISLTNREAAADQVPILQIWFWWRWRMHWNPLNWSDQVVHSILQKAAPLLPELIEDKQIGYKKLEFREQYRQDMYDEITYTVLDHVFRVTYFMMFKEHTTWKGWQHREELAIPHRMNKEFYRPYAFSELVTRDIKKFYEEHMLKWFNGLSEKYFDGDYLESAPPSKLHVIVMKEMLIDYIIEIATNIRQTAAIYIKLIYRNGQVTLVPDIDDIMASHSEMIRNVANLMLNMEFREFVKEDVVRKPNTIKTGWIDDYVLKKILELKMKLQPLFYALERYSDKLDKNDFAEKIYGELDPKIVFSQPLNDKPPFKSLYGQCKHYKQMLKSIRLLPEHEYLSIFIINQATFKMQVAALCTLRLKEASVVAKNFIITDAKMICDTLNELIRRMNKTIDDTEELFRMGGYTTHGIHDTVRALRTQLMKCVNRIFIIEYGLDIRDIMAIRDLILTYNALHHAMENFKIAYESSRMEKEDKLLKATEKLNRDLEEFYSMYIDNFSDLDDITKIDEYVNFLRIYKWRMRDFDKRVLWINKEETLFNIPTSTYPELDEIKALINPFAELISFISDFTRQYRIWMEGPLQALNPITLEKELDAYMKTLFVYNRTFKQKCRLHQSENYPKRFRGHVDDPEYNAWPAPIKLIYVLQNQMKELKVI</sequence>